<protein>
    <submittedName>
        <fullName evidence="2">Heterokaryon incompatibility protein-domain-containing protein</fullName>
    </submittedName>
</protein>
<dbReference type="PANTHER" id="PTHR24148">
    <property type="entry name" value="ANKYRIN REPEAT DOMAIN-CONTAINING PROTEIN 39 HOMOLOG-RELATED"/>
    <property type="match status" value="1"/>
</dbReference>
<dbReference type="Pfam" id="PF06985">
    <property type="entry name" value="HET"/>
    <property type="match status" value="1"/>
</dbReference>
<dbReference type="Pfam" id="PF26639">
    <property type="entry name" value="Het-6_barrel"/>
    <property type="match status" value="1"/>
</dbReference>
<dbReference type="Proteomes" id="UP000813444">
    <property type="component" value="Unassembled WGS sequence"/>
</dbReference>
<dbReference type="OrthoDB" id="5571888at2759"/>
<dbReference type="EMBL" id="JAGPNK010000021">
    <property type="protein sequence ID" value="KAH7304665.1"/>
    <property type="molecule type" value="Genomic_DNA"/>
</dbReference>
<dbReference type="PANTHER" id="PTHR24148:SF73">
    <property type="entry name" value="HET DOMAIN PROTEIN (AFU_ORTHOLOGUE AFUA_8G01020)"/>
    <property type="match status" value="1"/>
</dbReference>
<dbReference type="InterPro" id="IPR052895">
    <property type="entry name" value="HetReg/Transcr_Mod"/>
</dbReference>
<evidence type="ECO:0000313" key="2">
    <source>
        <dbReference type="EMBL" id="KAH7304665.1"/>
    </source>
</evidence>
<dbReference type="AlphaFoldDB" id="A0A8K0WJR7"/>
<name>A0A8K0WJR7_9HYPO</name>
<evidence type="ECO:0000313" key="3">
    <source>
        <dbReference type="Proteomes" id="UP000813444"/>
    </source>
</evidence>
<comment type="caution">
    <text evidence="2">The sequence shown here is derived from an EMBL/GenBank/DDBJ whole genome shotgun (WGS) entry which is preliminary data.</text>
</comment>
<keyword evidence="3" id="KW-1185">Reference proteome</keyword>
<reference evidence="2" key="1">
    <citation type="journal article" date="2021" name="Nat. Commun.">
        <title>Genetic determinants of endophytism in the Arabidopsis root mycobiome.</title>
        <authorList>
            <person name="Mesny F."/>
            <person name="Miyauchi S."/>
            <person name="Thiergart T."/>
            <person name="Pickel B."/>
            <person name="Atanasova L."/>
            <person name="Karlsson M."/>
            <person name="Huettel B."/>
            <person name="Barry K.W."/>
            <person name="Haridas S."/>
            <person name="Chen C."/>
            <person name="Bauer D."/>
            <person name="Andreopoulos W."/>
            <person name="Pangilinan J."/>
            <person name="LaButti K."/>
            <person name="Riley R."/>
            <person name="Lipzen A."/>
            <person name="Clum A."/>
            <person name="Drula E."/>
            <person name="Henrissat B."/>
            <person name="Kohler A."/>
            <person name="Grigoriev I.V."/>
            <person name="Martin F.M."/>
            <person name="Hacquard S."/>
        </authorList>
    </citation>
    <scope>NUCLEOTIDE SEQUENCE</scope>
    <source>
        <strain evidence="2">MPI-CAGE-CH-0235</strain>
    </source>
</reference>
<evidence type="ECO:0000259" key="1">
    <source>
        <dbReference type="Pfam" id="PF06985"/>
    </source>
</evidence>
<organism evidence="2 3">
    <name type="scientific">Stachybotrys elegans</name>
    <dbReference type="NCBI Taxonomy" id="80388"/>
    <lineage>
        <taxon>Eukaryota</taxon>
        <taxon>Fungi</taxon>
        <taxon>Dikarya</taxon>
        <taxon>Ascomycota</taxon>
        <taxon>Pezizomycotina</taxon>
        <taxon>Sordariomycetes</taxon>
        <taxon>Hypocreomycetidae</taxon>
        <taxon>Hypocreales</taxon>
        <taxon>Stachybotryaceae</taxon>
        <taxon>Stachybotrys</taxon>
    </lineage>
</organism>
<feature type="domain" description="Heterokaryon incompatibility" evidence="1">
    <location>
        <begin position="63"/>
        <end position="244"/>
    </location>
</feature>
<gene>
    <name evidence="2" type="ORF">B0I35DRAFT_362796</name>
</gene>
<sequence>MNPPLPPRTHRPLEFTYPFQLQPGQIRLLWFMPGLKQDGLMHFRFETVNLPPEGSPEPCKLPYCALSYVWGKKPSSDDSYLIRIDGQIMPIRPNLFSALIDLTPELASQNLPIWVDAACIQQLPRDNPEKDGQLPWMGQVYRKAFRVIVHLGIPLDNVAFQYMCELGRDTYDMGVTIFRDGDLAFWPDFEGRLDQQAKVRIRKNLEHRMDAIQGNLLHGPLLPVSDMLALLDRPWFSRAWIIQEITLPEGGVVFACGPSQRISSHHLWGAYFFLVAWILREGRRVEEAKGFTGKVFRFVVFRKRLGMKPRDISSRATITMGLRKKVQDQPLGLCLKSVLVKLHVGDSEYALGCELERDAVVAVMSLANDKDWVHRILRPNTEWQEFLTDLSRELIKRGHIDLLSLCRHRHTGLPSWVVDWTRQQWAPWLGLKNVEMGDHEQLFNAARGTTVICYESNLPRILNLRGFRLDTILQVSLPMPNSAVDPSGFSMQEFAIRLAQLRAVLQASLAYTPEQKAEALWRIPVADKEMNRFGQITRATDMTKQEICNLQQSIESGSPLAYFTGATSSSMNMLLALFGSRVLTTPKGYVGLCHINTKAGDTIFIPNGSHCPYAIRHVDHADGSRTWKLLGEAYVYGVMDDELRLADRQGETEVFSLE</sequence>
<accession>A0A8K0WJR7</accession>
<dbReference type="InterPro" id="IPR010730">
    <property type="entry name" value="HET"/>
</dbReference>
<proteinExistence type="predicted"/>